<accession>A0ABQ0DDV8</accession>
<protein>
    <recommendedName>
        <fullName evidence="3">Leucine rich repeat protein, BspA family protein</fullName>
    </recommendedName>
</protein>
<dbReference type="Gene3D" id="3.80.10.10">
    <property type="entry name" value="Ribonuclease Inhibitor"/>
    <property type="match status" value="2"/>
</dbReference>
<reference evidence="1 2" key="1">
    <citation type="journal article" date="2019" name="PLoS Negl. Trop. Dis.">
        <title>Whole genome sequencing of Entamoeba nuttalli reveals mammalian host-related molecular signatures and a novel octapeptide-repeat surface protein.</title>
        <authorList>
            <person name="Tanaka M."/>
            <person name="Makiuchi T."/>
            <person name="Komiyama T."/>
            <person name="Shiina T."/>
            <person name="Osaki K."/>
            <person name="Tachibana H."/>
        </authorList>
    </citation>
    <scope>NUCLEOTIDE SEQUENCE [LARGE SCALE GENOMIC DNA]</scope>
    <source>
        <strain evidence="1 2">P19-061405</strain>
    </source>
</reference>
<organism evidence="1 2">
    <name type="scientific">Entamoeba nuttalli</name>
    <dbReference type="NCBI Taxonomy" id="412467"/>
    <lineage>
        <taxon>Eukaryota</taxon>
        <taxon>Amoebozoa</taxon>
        <taxon>Evosea</taxon>
        <taxon>Archamoebae</taxon>
        <taxon>Mastigamoebida</taxon>
        <taxon>Entamoebidae</taxon>
        <taxon>Entamoeba</taxon>
    </lineage>
</organism>
<dbReference type="InterPro" id="IPR026906">
    <property type="entry name" value="LRR_5"/>
</dbReference>
<sequence>MTICAYGHLTVQHLVEVGNYFTSPVEFINLMMVCKKFRTLTELYTYNPIDEWQIFPRITEQRFYHRLPIFLREEAFRKIPGMKKYTNVYLTSYLEALKLKNKYGIDSINIIYDNVDCEHFGMKVPSHIHRLADGCFQNGMALDIKRYVMPKTIWTIGQQCFFGCPHLKEVEFTNPCFFLPPHAFDKMKSLSKIILKGIEVIEQNTFEYCEGLQEIIIPTTVTKIGDFAFAGCSSLGHINIPTTVHSIGTQCFYRCSSLKEINVPLPMRNIPHMCFAYCKSLTNINFSPLITSFQDGAFLFCSSLKNIEIPTGLTSIGVSCFMGCRSLGQSSISFKLRKSIKKVGKDSLLFNINETDIKKEGGENGRKFIDISLFHLDTDSEYIMKHAIVTEPIPINKIYPKTK</sequence>
<dbReference type="Pfam" id="PF13306">
    <property type="entry name" value="LRR_5"/>
    <property type="match status" value="1"/>
</dbReference>
<dbReference type="SUPFAM" id="SSF52058">
    <property type="entry name" value="L domain-like"/>
    <property type="match status" value="1"/>
</dbReference>
<dbReference type="EMBL" id="BAAFRS010000062">
    <property type="protein sequence ID" value="GAB1221041.1"/>
    <property type="molecule type" value="Genomic_DNA"/>
</dbReference>
<evidence type="ECO:0008006" key="3">
    <source>
        <dbReference type="Google" id="ProtNLM"/>
    </source>
</evidence>
<evidence type="ECO:0000313" key="1">
    <source>
        <dbReference type="EMBL" id="GAB1221041.1"/>
    </source>
</evidence>
<name>A0ABQ0DDV8_9EUKA</name>
<evidence type="ECO:0000313" key="2">
    <source>
        <dbReference type="Proteomes" id="UP001628156"/>
    </source>
</evidence>
<dbReference type="Proteomes" id="UP001628156">
    <property type="component" value="Unassembled WGS sequence"/>
</dbReference>
<keyword evidence="2" id="KW-1185">Reference proteome</keyword>
<dbReference type="PANTHER" id="PTHR45661:SF3">
    <property type="entry name" value="IG-LIKE DOMAIN-CONTAINING PROTEIN"/>
    <property type="match status" value="1"/>
</dbReference>
<dbReference type="InterPro" id="IPR053139">
    <property type="entry name" value="Surface_bspA-like"/>
</dbReference>
<comment type="caution">
    <text evidence="1">The sequence shown here is derived from an EMBL/GenBank/DDBJ whole genome shotgun (WGS) entry which is preliminary data.</text>
</comment>
<gene>
    <name evidence="1" type="ORF">ENUP19_0062G0045</name>
</gene>
<dbReference type="InterPro" id="IPR032675">
    <property type="entry name" value="LRR_dom_sf"/>
</dbReference>
<proteinExistence type="predicted"/>
<dbReference type="PANTHER" id="PTHR45661">
    <property type="entry name" value="SURFACE ANTIGEN"/>
    <property type="match status" value="1"/>
</dbReference>